<dbReference type="GO" id="GO:0004842">
    <property type="term" value="F:ubiquitin-protein transferase activity"/>
    <property type="evidence" value="ECO:0007669"/>
    <property type="project" value="TreeGrafter"/>
</dbReference>
<evidence type="ECO:0000313" key="7">
    <source>
        <dbReference type="EMBL" id="OCK82894.1"/>
    </source>
</evidence>
<dbReference type="SUPFAM" id="SSF57850">
    <property type="entry name" value="RING/U-box"/>
    <property type="match status" value="4"/>
</dbReference>
<dbReference type="SUPFAM" id="SSF50044">
    <property type="entry name" value="SH3-domain"/>
    <property type="match status" value="1"/>
</dbReference>
<feature type="compositionally biased region" description="Polar residues" evidence="5">
    <location>
        <begin position="343"/>
        <end position="354"/>
    </location>
</feature>
<dbReference type="PANTHER" id="PTHR16079">
    <property type="entry name" value="UBIQUITIN LIGASE PROTEIN CHFR"/>
    <property type="match status" value="1"/>
</dbReference>
<feature type="compositionally biased region" description="Low complexity" evidence="5">
    <location>
        <begin position="450"/>
        <end position="464"/>
    </location>
</feature>
<evidence type="ECO:0000256" key="5">
    <source>
        <dbReference type="SAM" id="MobiDB-lite"/>
    </source>
</evidence>
<feature type="compositionally biased region" description="Polar residues" evidence="5">
    <location>
        <begin position="466"/>
        <end position="476"/>
    </location>
</feature>
<reference evidence="7 8" key="1">
    <citation type="journal article" date="2016" name="Nat. Commun.">
        <title>Ectomycorrhizal ecology is imprinted in the genome of the dominant symbiotic fungus Cenococcum geophilum.</title>
        <authorList>
            <consortium name="DOE Joint Genome Institute"/>
            <person name="Peter M."/>
            <person name="Kohler A."/>
            <person name="Ohm R.A."/>
            <person name="Kuo A."/>
            <person name="Krutzmann J."/>
            <person name="Morin E."/>
            <person name="Arend M."/>
            <person name="Barry K.W."/>
            <person name="Binder M."/>
            <person name="Choi C."/>
            <person name="Clum A."/>
            <person name="Copeland A."/>
            <person name="Grisel N."/>
            <person name="Haridas S."/>
            <person name="Kipfer T."/>
            <person name="LaButti K."/>
            <person name="Lindquist E."/>
            <person name="Lipzen A."/>
            <person name="Maire R."/>
            <person name="Meier B."/>
            <person name="Mihaltcheva S."/>
            <person name="Molinier V."/>
            <person name="Murat C."/>
            <person name="Poggeler S."/>
            <person name="Quandt C.A."/>
            <person name="Sperisen C."/>
            <person name="Tritt A."/>
            <person name="Tisserant E."/>
            <person name="Crous P.W."/>
            <person name="Henrissat B."/>
            <person name="Nehls U."/>
            <person name="Egli S."/>
            <person name="Spatafora J.W."/>
            <person name="Grigoriev I.V."/>
            <person name="Martin F.M."/>
        </authorList>
    </citation>
    <scope>NUCLEOTIDE SEQUENCE [LARGE SCALE GENOMIC DNA]</scope>
    <source>
        <strain evidence="7 8">CBS 459.81</strain>
    </source>
</reference>
<dbReference type="SMART" id="SM00184">
    <property type="entry name" value="RING"/>
    <property type="match status" value="1"/>
</dbReference>
<feature type="region of interest" description="Disordered" evidence="5">
    <location>
        <begin position="91"/>
        <end position="219"/>
    </location>
</feature>
<feature type="compositionally biased region" description="Basic and acidic residues" evidence="5">
    <location>
        <begin position="95"/>
        <end position="108"/>
    </location>
</feature>
<dbReference type="InterPro" id="IPR018957">
    <property type="entry name" value="Znf_C3HC4_RING-type"/>
</dbReference>
<dbReference type="InterPro" id="IPR052256">
    <property type="entry name" value="E3_ubiquitin-ligase_CHFR"/>
</dbReference>
<sequence length="991" mass="109445">MAEGERHGMMDLEKELSCSICTDILYQPLTLLDCLHTFCGACLKEWFQFQASTATSIHPYTCPSCRASVRATTPNATVNTLLDMYMQANPGRGKTVQEKEDQNKKYKPGDNVLPKLRRKEDPGADEDRRLMEEVQELSLRELGISTGGLGAPRDRRRRDRSRERSREPRDRDRDGRRPRTRDSSRTPPEGSTSTRRDVPLRHVEHQSSLRSLLSVSEVDSQEMQEEIMRQIMEEGLLDGIDLNNIDVAQEDEISERIAQAYRRRQRERQRESQGRSAREGRTGTALPSPPIAREGRNETRNPPPEQPGPAHPPQSSLPVQSAPPAQSLREREQPRRRPHGRSESGSSAPQTQAGSHPCPPVSRPQLIDAANNNGTRHHRRSSSQGSTRSSTRAEPPAALSVTSSRQAARSASELNDRPSTSESGTRRRRMSQNDRTTTDPGKQQFRSSLNTHTTTSNPTTPRRSAFQVNSESPIPITSTTASAMSTALSMPGTTSRRTTDPTHARPGRPTNNSSPSLGVPRSSTEPSAADARPVTSSGAAASQTAAAPILFPEPDISCNRCGKQHIEYDLHYNCSQCDKGAYNLCLSCYRQSKGCKHWYGFGYGAWQRYERQAPVGGYPPNHEHPHILVGHRYEKPTHAPSEHPASPTHRMTDEDPAPRLLAGVFCDICLSFANSCYWKCDICNEGAWGFCNSCVNQGRHCTHPLLPLAHKPASTTTTPYQTLDHAAVPTSPKSTTHLEPSAHPTTPPQTPKSASISRGPTVLTLAHLPFTPLTFTTDCDTCHYPIQPSHTRFHCPRCNSGDYDICNSCYHSLVSAKKISPENGPLGWRRCRRGHRMVVIGFEDRGDGQRRVVTRDLVGGLALRDEDGGDSQARVTQGQNADVIGSPNWSWKDVDGTVRKSRAMDTTNTTSTSTSTSTLGLSAPARFPPDGGVGLRVWALWGYFPADGVKDELMFPKNAEVREAEDINGDWFWGCYAGAKGLFPGNYGRVL</sequence>
<dbReference type="InterPro" id="IPR036028">
    <property type="entry name" value="SH3-like_dom_sf"/>
</dbReference>
<dbReference type="PROSITE" id="PS50089">
    <property type="entry name" value="ZF_RING_2"/>
    <property type="match status" value="1"/>
</dbReference>
<feature type="compositionally biased region" description="Polar residues" evidence="5">
    <location>
        <begin position="400"/>
        <end position="423"/>
    </location>
</feature>
<dbReference type="GO" id="GO:0005634">
    <property type="term" value="C:nucleus"/>
    <property type="evidence" value="ECO:0007669"/>
    <property type="project" value="TreeGrafter"/>
</dbReference>
<feature type="compositionally biased region" description="Low complexity" evidence="5">
    <location>
        <begin position="382"/>
        <end position="392"/>
    </location>
</feature>
<feature type="domain" description="RING-type" evidence="6">
    <location>
        <begin position="18"/>
        <end position="66"/>
    </location>
</feature>
<dbReference type="EMBL" id="KV744875">
    <property type="protein sequence ID" value="OCK82894.1"/>
    <property type="molecule type" value="Genomic_DNA"/>
</dbReference>
<feature type="compositionally biased region" description="Low complexity" evidence="5">
    <location>
        <begin position="906"/>
        <end position="918"/>
    </location>
</feature>
<dbReference type="AlphaFoldDB" id="A0A8E2JI67"/>
<feature type="compositionally biased region" description="Basic and acidic residues" evidence="5">
    <location>
        <begin position="268"/>
        <end position="281"/>
    </location>
</feature>
<evidence type="ECO:0000256" key="4">
    <source>
        <dbReference type="PROSITE-ProRule" id="PRU00175"/>
    </source>
</evidence>
<dbReference type="Gene3D" id="2.30.30.40">
    <property type="entry name" value="SH3 Domains"/>
    <property type="match status" value="1"/>
</dbReference>
<dbReference type="InterPro" id="IPR013083">
    <property type="entry name" value="Znf_RING/FYVE/PHD"/>
</dbReference>
<feature type="region of interest" description="Disordered" evidence="5">
    <location>
        <begin position="728"/>
        <end position="757"/>
    </location>
</feature>
<dbReference type="Gene3D" id="3.30.40.10">
    <property type="entry name" value="Zinc/RING finger domain, C3HC4 (zinc finger)"/>
    <property type="match status" value="1"/>
</dbReference>
<dbReference type="Proteomes" id="UP000250266">
    <property type="component" value="Unassembled WGS sequence"/>
</dbReference>
<evidence type="ECO:0000256" key="1">
    <source>
        <dbReference type="ARBA" id="ARBA00022723"/>
    </source>
</evidence>
<keyword evidence="8" id="KW-1185">Reference proteome</keyword>
<feature type="compositionally biased region" description="Polar residues" evidence="5">
    <location>
        <begin position="433"/>
        <end position="449"/>
    </location>
</feature>
<proteinExistence type="predicted"/>
<evidence type="ECO:0000313" key="8">
    <source>
        <dbReference type="Proteomes" id="UP000250266"/>
    </source>
</evidence>
<dbReference type="PANTHER" id="PTHR16079:SF4">
    <property type="entry name" value="E3 UBIQUITIN-PROTEIN LIGASE CHFR"/>
    <property type="match status" value="1"/>
</dbReference>
<feature type="compositionally biased region" description="Polar residues" evidence="5">
    <location>
        <begin position="509"/>
        <end position="526"/>
    </location>
</feature>
<evidence type="ECO:0000256" key="3">
    <source>
        <dbReference type="ARBA" id="ARBA00022833"/>
    </source>
</evidence>
<dbReference type="OrthoDB" id="1305878at2759"/>
<dbReference type="GO" id="GO:0008270">
    <property type="term" value="F:zinc ion binding"/>
    <property type="evidence" value="ECO:0007669"/>
    <property type="project" value="UniProtKB-KW"/>
</dbReference>
<dbReference type="InterPro" id="IPR017907">
    <property type="entry name" value="Znf_RING_CS"/>
</dbReference>
<protein>
    <recommendedName>
        <fullName evidence="6">RING-type domain-containing protein</fullName>
    </recommendedName>
</protein>
<feature type="region of interest" description="Disordered" evidence="5">
    <location>
        <begin position="904"/>
        <end position="923"/>
    </location>
</feature>
<feature type="region of interest" description="Disordered" evidence="5">
    <location>
        <begin position="261"/>
        <end position="540"/>
    </location>
</feature>
<dbReference type="InterPro" id="IPR043145">
    <property type="entry name" value="Znf_ZZ_sf"/>
</dbReference>
<dbReference type="PROSITE" id="PS00518">
    <property type="entry name" value="ZF_RING_1"/>
    <property type="match status" value="1"/>
</dbReference>
<evidence type="ECO:0000256" key="2">
    <source>
        <dbReference type="ARBA" id="ARBA00022771"/>
    </source>
</evidence>
<feature type="compositionally biased region" description="Basic and acidic residues" evidence="5">
    <location>
        <begin position="160"/>
        <end position="184"/>
    </location>
</feature>
<feature type="compositionally biased region" description="Low complexity" evidence="5">
    <location>
        <begin position="477"/>
        <end position="490"/>
    </location>
</feature>
<evidence type="ECO:0000259" key="6">
    <source>
        <dbReference type="PROSITE" id="PS50089"/>
    </source>
</evidence>
<dbReference type="Gene3D" id="3.30.60.90">
    <property type="match status" value="1"/>
</dbReference>
<organism evidence="7 8">
    <name type="scientific">Lepidopterella palustris CBS 459.81</name>
    <dbReference type="NCBI Taxonomy" id="1314670"/>
    <lineage>
        <taxon>Eukaryota</taxon>
        <taxon>Fungi</taxon>
        <taxon>Dikarya</taxon>
        <taxon>Ascomycota</taxon>
        <taxon>Pezizomycotina</taxon>
        <taxon>Dothideomycetes</taxon>
        <taxon>Pleosporomycetidae</taxon>
        <taxon>Mytilinidiales</taxon>
        <taxon>Argynnaceae</taxon>
        <taxon>Lepidopterella</taxon>
    </lineage>
</organism>
<name>A0A8E2JI67_9PEZI</name>
<dbReference type="GO" id="GO:0006511">
    <property type="term" value="P:ubiquitin-dependent protein catabolic process"/>
    <property type="evidence" value="ECO:0007669"/>
    <property type="project" value="TreeGrafter"/>
</dbReference>
<feature type="compositionally biased region" description="Basic and acidic residues" evidence="5">
    <location>
        <begin position="194"/>
        <end position="207"/>
    </location>
</feature>
<feature type="compositionally biased region" description="Basic and acidic residues" evidence="5">
    <location>
        <begin position="118"/>
        <end position="132"/>
    </location>
</feature>
<gene>
    <name evidence="7" type="ORF">K432DRAFT_348117</name>
</gene>
<dbReference type="GO" id="GO:0016567">
    <property type="term" value="P:protein ubiquitination"/>
    <property type="evidence" value="ECO:0007669"/>
    <property type="project" value="TreeGrafter"/>
</dbReference>
<accession>A0A8E2JI67</accession>
<feature type="compositionally biased region" description="Pro residues" evidence="5">
    <location>
        <begin position="301"/>
        <end position="312"/>
    </location>
</feature>
<keyword evidence="2 4" id="KW-0863">Zinc-finger</keyword>
<dbReference type="Pfam" id="PF00097">
    <property type="entry name" value="zf-C3HC4"/>
    <property type="match status" value="1"/>
</dbReference>
<keyword evidence="1" id="KW-0479">Metal-binding</keyword>
<keyword evidence="3" id="KW-0862">Zinc</keyword>
<dbReference type="InterPro" id="IPR001841">
    <property type="entry name" value="Znf_RING"/>
</dbReference>